<evidence type="ECO:0000313" key="7">
    <source>
        <dbReference type="EMBL" id="KAG8435837.1"/>
    </source>
</evidence>
<keyword evidence="3" id="KW-0964">Secreted</keyword>
<keyword evidence="8" id="KW-1185">Reference proteome</keyword>
<dbReference type="PRINTS" id="PR00821">
    <property type="entry name" value="TAGLIPASE"/>
</dbReference>
<dbReference type="Pfam" id="PF00151">
    <property type="entry name" value="Lipase"/>
    <property type="match status" value="1"/>
</dbReference>
<dbReference type="InterPro" id="IPR029058">
    <property type="entry name" value="AB_hydrolase_fold"/>
</dbReference>
<evidence type="ECO:0000256" key="3">
    <source>
        <dbReference type="ARBA" id="ARBA00022525"/>
    </source>
</evidence>
<gene>
    <name evidence="7" type="ORF">GDO86_013691</name>
</gene>
<evidence type="ECO:0000256" key="2">
    <source>
        <dbReference type="ARBA" id="ARBA00010701"/>
    </source>
</evidence>
<comment type="caution">
    <text evidence="7">The sequence shown here is derived from an EMBL/GenBank/DDBJ whole genome shotgun (WGS) entry which is preliminary data.</text>
</comment>
<dbReference type="InterPro" id="IPR033906">
    <property type="entry name" value="Lipase_N"/>
</dbReference>
<dbReference type="InterPro" id="IPR002331">
    <property type="entry name" value="Lipase_panc"/>
</dbReference>
<name>A0A8T2IWD0_9PIPI</name>
<accession>A0A8T2IWD0</accession>
<dbReference type="Proteomes" id="UP000812440">
    <property type="component" value="Chromosome 7"/>
</dbReference>
<dbReference type="InterPro" id="IPR000734">
    <property type="entry name" value="TAG_lipase"/>
</dbReference>
<dbReference type="SUPFAM" id="SSF53474">
    <property type="entry name" value="alpha/beta-Hydrolases"/>
    <property type="match status" value="1"/>
</dbReference>
<dbReference type="PRINTS" id="PR00823">
    <property type="entry name" value="PANCLIPASE"/>
</dbReference>
<evidence type="ECO:0000256" key="1">
    <source>
        <dbReference type="ARBA" id="ARBA00004613"/>
    </source>
</evidence>
<keyword evidence="4" id="KW-1015">Disulfide bond</keyword>
<dbReference type="Gene3D" id="3.40.50.1820">
    <property type="entry name" value="alpha/beta hydrolase"/>
    <property type="match status" value="1"/>
</dbReference>
<dbReference type="FunFam" id="3.40.50.1820:FF:000033">
    <property type="entry name" value="Pancreatic triacylglycerol lipase"/>
    <property type="match status" value="1"/>
</dbReference>
<dbReference type="GO" id="GO:0016042">
    <property type="term" value="P:lipid catabolic process"/>
    <property type="evidence" value="ECO:0007669"/>
    <property type="project" value="TreeGrafter"/>
</dbReference>
<proteinExistence type="inferred from homology"/>
<dbReference type="GO" id="GO:0004465">
    <property type="term" value="F:lipoprotein lipase activity"/>
    <property type="evidence" value="ECO:0007669"/>
    <property type="project" value="TreeGrafter"/>
</dbReference>
<feature type="non-terminal residue" evidence="7">
    <location>
        <position position="1"/>
    </location>
</feature>
<evidence type="ECO:0000259" key="6">
    <source>
        <dbReference type="Pfam" id="PF00151"/>
    </source>
</evidence>
<evidence type="ECO:0000256" key="5">
    <source>
        <dbReference type="RuleBase" id="RU004262"/>
    </source>
</evidence>
<organism evidence="7 8">
    <name type="scientific">Hymenochirus boettgeri</name>
    <name type="common">Congo dwarf clawed frog</name>
    <dbReference type="NCBI Taxonomy" id="247094"/>
    <lineage>
        <taxon>Eukaryota</taxon>
        <taxon>Metazoa</taxon>
        <taxon>Chordata</taxon>
        <taxon>Craniata</taxon>
        <taxon>Vertebrata</taxon>
        <taxon>Euteleostomi</taxon>
        <taxon>Amphibia</taxon>
        <taxon>Batrachia</taxon>
        <taxon>Anura</taxon>
        <taxon>Pipoidea</taxon>
        <taxon>Pipidae</taxon>
        <taxon>Pipinae</taxon>
        <taxon>Hymenochirus</taxon>
    </lineage>
</organism>
<comment type="similarity">
    <text evidence="2 5">Belongs to the AB hydrolase superfamily. Lipase family.</text>
</comment>
<evidence type="ECO:0000313" key="8">
    <source>
        <dbReference type="Proteomes" id="UP000812440"/>
    </source>
</evidence>
<reference evidence="7" key="1">
    <citation type="thesis" date="2020" institute="ProQuest LLC" country="789 East Eisenhower Parkway, Ann Arbor, MI, USA">
        <title>Comparative Genomics and Chromosome Evolution.</title>
        <authorList>
            <person name="Mudd A.B."/>
        </authorList>
    </citation>
    <scope>NUCLEOTIDE SEQUENCE</scope>
    <source>
        <strain evidence="7">Female2</strain>
        <tissue evidence="7">Blood</tissue>
    </source>
</reference>
<protein>
    <recommendedName>
        <fullName evidence="6">Lipase domain-containing protein</fullName>
    </recommendedName>
</protein>
<dbReference type="InterPro" id="IPR013818">
    <property type="entry name" value="Lipase"/>
</dbReference>
<dbReference type="OrthoDB" id="199913at2759"/>
<evidence type="ECO:0000256" key="4">
    <source>
        <dbReference type="ARBA" id="ARBA00023157"/>
    </source>
</evidence>
<comment type="subcellular location">
    <subcellularLocation>
        <location evidence="1">Secreted</location>
    </subcellularLocation>
</comment>
<dbReference type="PANTHER" id="PTHR11610">
    <property type="entry name" value="LIPASE"/>
    <property type="match status" value="1"/>
</dbReference>
<dbReference type="GO" id="GO:0005615">
    <property type="term" value="C:extracellular space"/>
    <property type="evidence" value="ECO:0007669"/>
    <property type="project" value="TreeGrafter"/>
</dbReference>
<dbReference type="AlphaFoldDB" id="A0A8T2IWD0"/>
<dbReference type="PANTHER" id="PTHR11610:SF183">
    <property type="entry name" value="TRIACYLGLYCEROL LIPASE"/>
    <property type="match status" value="1"/>
</dbReference>
<sequence>MYYQCSLKGFTASGSGEQVCYDHLGCFSNKDPWGGTLYRPIASLPDAPDHINTRFLLFTKDNPDNFQAILASNPNSTGSSAFKASRKSRFIIHGFIENGDDIWLTTMCKTMLQVEDVNCFCVDWSGGSHTSYPQAVNNIRIVGAELARFIGFLKSNFQYSLSNIHIIGHSLGSHAAGEAGKRMPGIARITGLDPAGPFFHGTPEEVRLDPSDGVLVDVIHTDMSPLIPMTGFGIDQPSGHLDFYPNGGSNMPGCSAISAFKLWEIDQLVEGPKEIIFCSHHRSFKYYTESIVNADGFIGYPSPSYKAFTN</sequence>
<dbReference type="CDD" id="cd00707">
    <property type="entry name" value="Pancreat_lipase_like"/>
    <property type="match status" value="1"/>
</dbReference>
<feature type="domain" description="Lipase" evidence="6">
    <location>
        <begin position="18"/>
        <end position="309"/>
    </location>
</feature>
<dbReference type="EMBL" id="JAACNH010000008">
    <property type="protein sequence ID" value="KAG8435837.1"/>
    <property type="molecule type" value="Genomic_DNA"/>
</dbReference>